<reference evidence="1 2" key="1">
    <citation type="submission" date="2024-09" db="EMBL/GenBank/DDBJ databases">
        <title>Novel species of the genus Pelomonas and Roseateles isolated from streams.</title>
        <authorList>
            <person name="Lu H."/>
        </authorList>
    </citation>
    <scope>NUCLEOTIDE SEQUENCE [LARGE SCALE GENOMIC DNA]</scope>
    <source>
        <strain evidence="1 2">DC23W</strain>
    </source>
</reference>
<comment type="caution">
    <text evidence="1">The sequence shown here is derived from an EMBL/GenBank/DDBJ whole genome shotgun (WGS) entry which is preliminary data.</text>
</comment>
<keyword evidence="2" id="KW-1185">Reference proteome</keyword>
<evidence type="ECO:0000313" key="2">
    <source>
        <dbReference type="Proteomes" id="UP001606300"/>
    </source>
</evidence>
<accession>A0ABW7EM79</accession>
<protein>
    <recommendedName>
        <fullName evidence="3">Minor tail protein</fullName>
    </recommendedName>
</protein>
<gene>
    <name evidence="1" type="ORF">ACG02S_07755</name>
</gene>
<dbReference type="EMBL" id="JBIGHY010000002">
    <property type="protein sequence ID" value="MFG6413793.1"/>
    <property type="molecule type" value="Genomic_DNA"/>
</dbReference>
<evidence type="ECO:0008006" key="3">
    <source>
        <dbReference type="Google" id="ProtNLM"/>
    </source>
</evidence>
<evidence type="ECO:0000313" key="1">
    <source>
        <dbReference type="EMBL" id="MFG6413793.1"/>
    </source>
</evidence>
<organism evidence="1 2">
    <name type="scientific">Pelomonas dachongensis</name>
    <dbReference type="NCBI Taxonomy" id="3299029"/>
    <lineage>
        <taxon>Bacteria</taxon>
        <taxon>Pseudomonadati</taxon>
        <taxon>Pseudomonadota</taxon>
        <taxon>Betaproteobacteria</taxon>
        <taxon>Burkholderiales</taxon>
        <taxon>Sphaerotilaceae</taxon>
        <taxon>Roseateles</taxon>
    </lineage>
</organism>
<proteinExistence type="predicted"/>
<dbReference type="Proteomes" id="UP001606300">
    <property type="component" value="Unassembled WGS sequence"/>
</dbReference>
<name>A0ABW7EM79_9BURK</name>
<sequence length="233" mass="23930">MSYGIVVYTADGNLAVSSQAVALHYLGQPVFTGSVFESGVDGSFARFTITSPNGAPLPVFRMTPGDGNWAEAPVVRLVSGTTYEILVRASVTPQVYCFGRLAAATAPAEAWGARVLGASAEVQWDTTRKPLLVHSFVTLPAVSGLPTGGVWDSTAATLPTYPGVVVAAVGGAGGGYQFGSRTVNVAMRLSSNAIDRVVGSRWTSTGGSPDSAPLLQGGLGPAPTLIIDLTPYL</sequence>
<dbReference type="RefSeq" id="WP_394469868.1">
    <property type="nucleotide sequence ID" value="NZ_JBIGHY010000002.1"/>
</dbReference>